<keyword evidence="4" id="KW-0808">Transferase</keyword>
<name>A0A381T0Z7_9ZZZZ</name>
<dbReference type="SUPFAM" id="SSF52540">
    <property type="entry name" value="P-loop containing nucleoside triphosphate hydrolases"/>
    <property type="match status" value="1"/>
</dbReference>
<dbReference type="InterPro" id="IPR018022">
    <property type="entry name" value="IPT"/>
</dbReference>
<dbReference type="NCBIfam" id="TIGR00174">
    <property type="entry name" value="miaA"/>
    <property type="match status" value="1"/>
</dbReference>
<feature type="non-terminal residue" evidence="10">
    <location>
        <position position="1"/>
    </location>
</feature>
<dbReference type="PANTHER" id="PTHR11088:SF60">
    <property type="entry name" value="TRNA DIMETHYLALLYLTRANSFERASE"/>
    <property type="match status" value="1"/>
</dbReference>
<evidence type="ECO:0000256" key="7">
    <source>
        <dbReference type="ARBA" id="ARBA00022840"/>
    </source>
</evidence>
<dbReference type="HAMAP" id="MF_00185">
    <property type="entry name" value="IPP_trans"/>
    <property type="match status" value="1"/>
</dbReference>
<dbReference type="Gene3D" id="1.10.20.140">
    <property type="match status" value="1"/>
</dbReference>
<accession>A0A381T0Z7</accession>
<dbReference type="Gene3D" id="3.40.50.300">
    <property type="entry name" value="P-loop containing nucleotide triphosphate hydrolases"/>
    <property type="match status" value="1"/>
</dbReference>
<dbReference type="InterPro" id="IPR039657">
    <property type="entry name" value="Dimethylallyltransferase"/>
</dbReference>
<keyword evidence="5" id="KW-0819">tRNA processing</keyword>
<dbReference type="GO" id="GO:0006400">
    <property type="term" value="P:tRNA modification"/>
    <property type="evidence" value="ECO:0007669"/>
    <property type="project" value="TreeGrafter"/>
</dbReference>
<keyword evidence="7" id="KW-0067">ATP-binding</keyword>
<dbReference type="AlphaFoldDB" id="A0A381T0Z7"/>
<gene>
    <name evidence="10" type="ORF">METZ01_LOCUS62263</name>
</gene>
<comment type="catalytic activity">
    <reaction evidence="9">
        <text>adenosine(37) in tRNA + dimethylallyl diphosphate = N(6)-dimethylallyladenosine(37) in tRNA + diphosphate</text>
        <dbReference type="Rhea" id="RHEA:26482"/>
        <dbReference type="Rhea" id="RHEA-COMP:10162"/>
        <dbReference type="Rhea" id="RHEA-COMP:10375"/>
        <dbReference type="ChEBI" id="CHEBI:33019"/>
        <dbReference type="ChEBI" id="CHEBI:57623"/>
        <dbReference type="ChEBI" id="CHEBI:74411"/>
        <dbReference type="ChEBI" id="CHEBI:74415"/>
        <dbReference type="EC" id="2.5.1.75"/>
    </reaction>
</comment>
<evidence type="ECO:0000256" key="5">
    <source>
        <dbReference type="ARBA" id="ARBA00022694"/>
    </source>
</evidence>
<dbReference type="InterPro" id="IPR027417">
    <property type="entry name" value="P-loop_NTPase"/>
</dbReference>
<evidence type="ECO:0000256" key="8">
    <source>
        <dbReference type="ARBA" id="ARBA00022842"/>
    </source>
</evidence>
<evidence type="ECO:0000256" key="6">
    <source>
        <dbReference type="ARBA" id="ARBA00022741"/>
    </source>
</evidence>
<dbReference type="GO" id="GO:0052381">
    <property type="term" value="F:tRNA dimethylallyltransferase activity"/>
    <property type="evidence" value="ECO:0007669"/>
    <property type="project" value="UniProtKB-EC"/>
</dbReference>
<protein>
    <recommendedName>
        <fullName evidence="3">tRNA dimethylallyltransferase</fullName>
        <ecNumber evidence="3">2.5.1.75</ecNumber>
    </recommendedName>
</protein>
<sequence length="308" mass="33752">VSDHANGHLVLIGATASGKSALAIEVARRRPGVELVSMDSMALYRGMDVGTATPDAGVRAEVPHHLLDLADPSEEYTVSRFQAAARSTLEGITERGSRAVLVGGTGLHVRSVVDDLEIPGRYEDVRSELEAEPDTLVLHRRLSDSDPVAAGRMEPTNRRRVLRALEVTLGAGRPFSSFGPGLDRYPETSFTMVGLRVPRGLLDRRIAERFARMMEAGFLDEVEGLLARPDGFSHTAAQALGYRELAAHLRGECDLDEAVEDAVAATRRLARRQERWFRRDPRITWFDVADDPMAVLDDLLATFDACAP</sequence>
<evidence type="ECO:0000313" key="10">
    <source>
        <dbReference type="EMBL" id="SVA09409.1"/>
    </source>
</evidence>
<dbReference type="Pfam" id="PF01715">
    <property type="entry name" value="IPPT"/>
    <property type="match status" value="1"/>
</dbReference>
<dbReference type="EC" id="2.5.1.75" evidence="3"/>
<reference evidence="10" key="1">
    <citation type="submission" date="2018-05" db="EMBL/GenBank/DDBJ databases">
        <authorList>
            <person name="Lanie J.A."/>
            <person name="Ng W.-L."/>
            <person name="Kazmierczak K.M."/>
            <person name="Andrzejewski T.M."/>
            <person name="Davidsen T.M."/>
            <person name="Wayne K.J."/>
            <person name="Tettelin H."/>
            <person name="Glass J.I."/>
            <person name="Rusch D."/>
            <person name="Podicherti R."/>
            <person name="Tsui H.-C.T."/>
            <person name="Winkler M.E."/>
        </authorList>
    </citation>
    <scope>NUCLEOTIDE SEQUENCE</scope>
</reference>
<evidence type="ECO:0000256" key="1">
    <source>
        <dbReference type="ARBA" id="ARBA00001946"/>
    </source>
</evidence>
<comment type="similarity">
    <text evidence="2">Belongs to the IPP transferase family.</text>
</comment>
<dbReference type="GO" id="GO:0005524">
    <property type="term" value="F:ATP binding"/>
    <property type="evidence" value="ECO:0007669"/>
    <property type="project" value="UniProtKB-KW"/>
</dbReference>
<dbReference type="EMBL" id="UINC01003807">
    <property type="protein sequence ID" value="SVA09409.1"/>
    <property type="molecule type" value="Genomic_DNA"/>
</dbReference>
<dbReference type="PANTHER" id="PTHR11088">
    <property type="entry name" value="TRNA DIMETHYLALLYLTRANSFERASE"/>
    <property type="match status" value="1"/>
</dbReference>
<keyword evidence="6" id="KW-0547">Nucleotide-binding</keyword>
<evidence type="ECO:0000256" key="4">
    <source>
        <dbReference type="ARBA" id="ARBA00022679"/>
    </source>
</evidence>
<evidence type="ECO:0000256" key="3">
    <source>
        <dbReference type="ARBA" id="ARBA00012665"/>
    </source>
</evidence>
<evidence type="ECO:0000256" key="2">
    <source>
        <dbReference type="ARBA" id="ARBA00005842"/>
    </source>
</evidence>
<organism evidence="10">
    <name type="scientific">marine metagenome</name>
    <dbReference type="NCBI Taxonomy" id="408172"/>
    <lineage>
        <taxon>unclassified sequences</taxon>
        <taxon>metagenomes</taxon>
        <taxon>ecological metagenomes</taxon>
    </lineage>
</organism>
<proteinExistence type="inferred from homology"/>
<evidence type="ECO:0000256" key="9">
    <source>
        <dbReference type="ARBA" id="ARBA00049563"/>
    </source>
</evidence>
<keyword evidence="8" id="KW-0460">Magnesium</keyword>
<comment type="cofactor">
    <cofactor evidence="1">
        <name>Mg(2+)</name>
        <dbReference type="ChEBI" id="CHEBI:18420"/>
    </cofactor>
</comment>